<dbReference type="CDD" id="cd12797">
    <property type="entry name" value="M23_peptidase"/>
    <property type="match status" value="1"/>
</dbReference>
<feature type="compositionally biased region" description="Low complexity" evidence="3">
    <location>
        <begin position="262"/>
        <end position="272"/>
    </location>
</feature>
<feature type="chain" id="PRO_5009774752" evidence="4">
    <location>
        <begin position="24"/>
        <end position="410"/>
    </location>
</feature>
<dbReference type="GeneID" id="60872647"/>
<dbReference type="PANTHER" id="PTHR21666">
    <property type="entry name" value="PEPTIDASE-RELATED"/>
    <property type="match status" value="1"/>
</dbReference>
<gene>
    <name evidence="7" type="ORF">B5E88_04875</name>
</gene>
<evidence type="ECO:0000256" key="3">
    <source>
        <dbReference type="SAM" id="MobiDB-lite"/>
    </source>
</evidence>
<dbReference type="AlphaFoldDB" id="A0A0I9WAM1"/>
<dbReference type="Pfam" id="PF24568">
    <property type="entry name" value="CC_PcsB"/>
    <property type="match status" value="1"/>
</dbReference>
<feature type="domain" description="Peptidoglycan hydrolase PcsB coiled-coil" evidence="6">
    <location>
        <begin position="88"/>
        <end position="159"/>
    </location>
</feature>
<dbReference type="InterPro" id="IPR011055">
    <property type="entry name" value="Dup_hybrid_motif"/>
</dbReference>
<evidence type="ECO:0000259" key="5">
    <source>
        <dbReference type="Pfam" id="PF01551"/>
    </source>
</evidence>
<feature type="domain" description="M23ase beta-sheet core" evidence="5">
    <location>
        <begin position="308"/>
        <end position="393"/>
    </location>
</feature>
<feature type="compositionally biased region" description="Basic and acidic residues" evidence="3">
    <location>
        <begin position="225"/>
        <end position="237"/>
    </location>
</feature>
<protein>
    <submittedName>
        <fullName evidence="7">Uncharacterized protein</fullName>
    </submittedName>
</protein>
<dbReference type="GO" id="GO:0004222">
    <property type="term" value="F:metalloendopeptidase activity"/>
    <property type="evidence" value="ECO:0007669"/>
    <property type="project" value="TreeGrafter"/>
</dbReference>
<evidence type="ECO:0000313" key="7">
    <source>
        <dbReference type="EMBL" id="OUQ10770.1"/>
    </source>
</evidence>
<dbReference type="Pfam" id="PF01551">
    <property type="entry name" value="Peptidase_M23"/>
    <property type="match status" value="1"/>
</dbReference>
<dbReference type="EMBL" id="NFLC01000007">
    <property type="protein sequence ID" value="OUQ10770.1"/>
    <property type="molecule type" value="Genomic_DNA"/>
</dbReference>
<accession>A0A0I9WAM1</accession>
<proteinExistence type="predicted"/>
<evidence type="ECO:0000256" key="2">
    <source>
        <dbReference type="SAM" id="Coils"/>
    </source>
</evidence>
<dbReference type="Gene3D" id="2.70.70.10">
    <property type="entry name" value="Glucose Permease (Domain IIA)"/>
    <property type="match status" value="1"/>
</dbReference>
<dbReference type="InterPro" id="IPR050570">
    <property type="entry name" value="Cell_wall_metabolism_enzyme"/>
</dbReference>
<feature type="coiled-coil region" evidence="2">
    <location>
        <begin position="23"/>
        <end position="99"/>
    </location>
</feature>
<dbReference type="InterPro" id="IPR057309">
    <property type="entry name" value="PcsB_CC"/>
</dbReference>
<keyword evidence="2" id="KW-0175">Coiled coil</keyword>
<comment type="caution">
    <text evidence="7">The sequence shown here is derived from an EMBL/GenBank/DDBJ whole genome shotgun (WGS) entry which is preliminary data.</text>
</comment>
<dbReference type="SUPFAM" id="SSF51261">
    <property type="entry name" value="Duplicated hybrid motif"/>
    <property type="match status" value="1"/>
</dbReference>
<feature type="compositionally biased region" description="Low complexity" evidence="3">
    <location>
        <begin position="238"/>
        <end position="252"/>
    </location>
</feature>
<evidence type="ECO:0000256" key="4">
    <source>
        <dbReference type="SAM" id="SignalP"/>
    </source>
</evidence>
<evidence type="ECO:0000256" key="1">
    <source>
        <dbReference type="ARBA" id="ARBA00022729"/>
    </source>
</evidence>
<dbReference type="InterPro" id="IPR016047">
    <property type="entry name" value="M23ase_b-sheet_dom"/>
</dbReference>
<feature type="signal peptide" evidence="4">
    <location>
        <begin position="1"/>
        <end position="23"/>
    </location>
</feature>
<evidence type="ECO:0000259" key="6">
    <source>
        <dbReference type="Pfam" id="PF24568"/>
    </source>
</evidence>
<dbReference type="Gene3D" id="6.10.250.3150">
    <property type="match status" value="1"/>
</dbReference>
<organism evidence="7 8">
    <name type="scientific">Enterococcus cecorum</name>
    <dbReference type="NCBI Taxonomy" id="44008"/>
    <lineage>
        <taxon>Bacteria</taxon>
        <taxon>Bacillati</taxon>
        <taxon>Bacillota</taxon>
        <taxon>Bacilli</taxon>
        <taxon>Lactobacillales</taxon>
        <taxon>Enterococcaceae</taxon>
        <taxon>Enterococcus</taxon>
    </lineage>
</organism>
<name>A0A0I9WAM1_9ENTE</name>
<reference evidence="8" key="1">
    <citation type="submission" date="2017-04" db="EMBL/GenBank/DDBJ databases">
        <title>Function of individual gut microbiota members based on whole genome sequencing of pure cultures obtained from chicken caecum.</title>
        <authorList>
            <person name="Medvecky M."/>
            <person name="Cejkova D."/>
            <person name="Polansky O."/>
            <person name="Karasova D."/>
            <person name="Kubasova T."/>
            <person name="Cizek A."/>
            <person name="Rychlik I."/>
        </authorList>
    </citation>
    <scope>NUCLEOTIDE SEQUENCE [LARGE SCALE GENOMIC DNA]</scope>
    <source>
        <strain evidence="8">An144</strain>
    </source>
</reference>
<evidence type="ECO:0000313" key="8">
    <source>
        <dbReference type="Proteomes" id="UP000196074"/>
    </source>
</evidence>
<sequence>MNKKLLLSGLLILNFFVTPLALAETIDENIQNQTKKIENLQADQKKLAQEVEQLNKNINRYQTKYDETLAQKNEAEVKVNELTKKSVELQEKIEKRSEKIRDLARSTQLNQKSDTMLSALLEAKSVGDLVNKSFAIFTFVQANQNLLAQQEADQRELQKTKEQAEQNLQTINDSIADLQKTNEQLVNAKLDLNVKQNELNASLASEQAKKDEFIKQKEAAEKARQEAAEKLKAEQEAAARAQQEAAQHAAQQTTTQTSAPTSNQSNASASVVQSVPASSSGWNAPLASLNVSSGFGSRQDPTGFSGTQHDGIDLTGSYGTPVFASRSGSIASSGYDPSAGNYIIINHGDGYYSYYLHLSSIVVGGGSVSAGQTIGLMGTTGNSTGVHLHFGIATTPNWRGFVNPAPYIGL</sequence>
<keyword evidence="1 4" id="KW-0732">Signal</keyword>
<dbReference type="Proteomes" id="UP000196074">
    <property type="component" value="Unassembled WGS sequence"/>
</dbReference>
<dbReference type="RefSeq" id="WP_016250731.1">
    <property type="nucleotide sequence ID" value="NZ_CP144495.1"/>
</dbReference>
<feature type="region of interest" description="Disordered" evidence="3">
    <location>
        <begin position="225"/>
        <end position="272"/>
    </location>
</feature>
<dbReference type="PANTHER" id="PTHR21666:SF270">
    <property type="entry name" value="MUREIN HYDROLASE ACTIVATOR ENVC"/>
    <property type="match status" value="1"/>
</dbReference>